<reference evidence="1" key="1">
    <citation type="submission" date="2020-07" db="EMBL/GenBank/DDBJ databases">
        <title>Genome sequence and genetic diversity analysis of an under-domesticated orphan crop, white fonio (Digitaria exilis).</title>
        <authorList>
            <person name="Bennetzen J.L."/>
            <person name="Chen S."/>
            <person name="Ma X."/>
            <person name="Wang X."/>
            <person name="Yssel A.E.J."/>
            <person name="Chaluvadi S.R."/>
            <person name="Johnson M."/>
            <person name="Gangashetty P."/>
            <person name="Hamidou F."/>
            <person name="Sanogo M.D."/>
            <person name="Zwaenepoel A."/>
            <person name="Wallace J."/>
            <person name="Van De Peer Y."/>
            <person name="Van Deynze A."/>
        </authorList>
    </citation>
    <scope>NUCLEOTIDE SEQUENCE</scope>
    <source>
        <tissue evidence="1">Leaves</tissue>
    </source>
</reference>
<name>A0A835ERI0_9POAL</name>
<proteinExistence type="predicted"/>
<organism evidence="1 2">
    <name type="scientific">Digitaria exilis</name>
    <dbReference type="NCBI Taxonomy" id="1010633"/>
    <lineage>
        <taxon>Eukaryota</taxon>
        <taxon>Viridiplantae</taxon>
        <taxon>Streptophyta</taxon>
        <taxon>Embryophyta</taxon>
        <taxon>Tracheophyta</taxon>
        <taxon>Spermatophyta</taxon>
        <taxon>Magnoliopsida</taxon>
        <taxon>Liliopsida</taxon>
        <taxon>Poales</taxon>
        <taxon>Poaceae</taxon>
        <taxon>PACMAD clade</taxon>
        <taxon>Panicoideae</taxon>
        <taxon>Panicodae</taxon>
        <taxon>Paniceae</taxon>
        <taxon>Anthephorinae</taxon>
        <taxon>Digitaria</taxon>
    </lineage>
</organism>
<accession>A0A835ERI0</accession>
<dbReference type="EMBL" id="JACEFO010001795">
    <property type="protein sequence ID" value="KAF8701956.1"/>
    <property type="molecule type" value="Genomic_DNA"/>
</dbReference>
<dbReference type="AlphaFoldDB" id="A0A835ERI0"/>
<protein>
    <submittedName>
        <fullName evidence="1">Uncharacterized protein</fullName>
    </submittedName>
</protein>
<keyword evidence="2" id="KW-1185">Reference proteome</keyword>
<gene>
    <name evidence="1" type="ORF">HU200_033289</name>
</gene>
<comment type="caution">
    <text evidence="1">The sequence shown here is derived from an EMBL/GenBank/DDBJ whole genome shotgun (WGS) entry which is preliminary data.</text>
</comment>
<sequence>MTIGPMLQKELNVSNHHVLRYLMGVKRSYPTPSQHMWTSATSPVRTCSLTRPLARPDATSVPASCCTVPSSSPCSGTSSYSTPSRLSVKMIASQGRCRTSSPTRGSRTWAWSSLPWRRVCTKR</sequence>
<evidence type="ECO:0000313" key="1">
    <source>
        <dbReference type="EMBL" id="KAF8701956.1"/>
    </source>
</evidence>
<evidence type="ECO:0000313" key="2">
    <source>
        <dbReference type="Proteomes" id="UP000636709"/>
    </source>
</evidence>
<dbReference type="Proteomes" id="UP000636709">
    <property type="component" value="Unassembled WGS sequence"/>
</dbReference>